<evidence type="ECO:0000259" key="6">
    <source>
        <dbReference type="Pfam" id="PF09864"/>
    </source>
</evidence>
<name>A0A926GHU2_9RHOB</name>
<dbReference type="SUPFAM" id="SSF141488">
    <property type="entry name" value="YdhA-like"/>
    <property type="match status" value="1"/>
</dbReference>
<dbReference type="RefSeq" id="WP_187793748.1">
    <property type="nucleotide sequence ID" value="NZ_JACOQL010000003.1"/>
</dbReference>
<evidence type="ECO:0000256" key="4">
    <source>
        <dbReference type="ARBA" id="ARBA00023288"/>
    </source>
</evidence>
<keyword evidence="1 5" id="KW-0732">Signal</keyword>
<feature type="domain" description="C-type lysozyme inhibitor" evidence="6">
    <location>
        <begin position="41"/>
        <end position="107"/>
    </location>
</feature>
<dbReference type="Proteomes" id="UP000608594">
    <property type="component" value="Unassembled WGS sequence"/>
</dbReference>
<keyword evidence="3" id="KW-0564">Palmitate</keyword>
<evidence type="ECO:0000256" key="1">
    <source>
        <dbReference type="ARBA" id="ARBA00022729"/>
    </source>
</evidence>
<dbReference type="EMBL" id="JACOQL010000003">
    <property type="protein sequence ID" value="MBC9247257.1"/>
    <property type="molecule type" value="Genomic_DNA"/>
</dbReference>
<feature type="signal peptide" evidence="5">
    <location>
        <begin position="1"/>
        <end position="21"/>
    </location>
</feature>
<keyword evidence="2" id="KW-0472">Membrane</keyword>
<evidence type="ECO:0000256" key="5">
    <source>
        <dbReference type="SAM" id="SignalP"/>
    </source>
</evidence>
<protein>
    <submittedName>
        <fullName evidence="7">MliC family protein</fullName>
    </submittedName>
</protein>
<accession>A0A926GHU2</accession>
<evidence type="ECO:0000313" key="7">
    <source>
        <dbReference type="EMBL" id="MBC9247257.1"/>
    </source>
</evidence>
<organism evidence="7 8">
    <name type="scientific">Paracoccus amoyensis</name>
    <dbReference type="NCBI Taxonomy" id="2760093"/>
    <lineage>
        <taxon>Bacteria</taxon>
        <taxon>Pseudomonadati</taxon>
        <taxon>Pseudomonadota</taxon>
        <taxon>Alphaproteobacteria</taxon>
        <taxon>Rhodobacterales</taxon>
        <taxon>Paracoccaceae</taxon>
        <taxon>Paracoccus</taxon>
    </lineage>
</organism>
<evidence type="ECO:0000256" key="2">
    <source>
        <dbReference type="ARBA" id="ARBA00023136"/>
    </source>
</evidence>
<dbReference type="Gene3D" id="2.40.128.200">
    <property type="match status" value="1"/>
</dbReference>
<dbReference type="InterPro" id="IPR018660">
    <property type="entry name" value="MliC"/>
</dbReference>
<sequence>MQKFLSFIAASCAAISPSVGAAAVIVQFATGEETSVTSTSYVCAGGEPFRVQYVNGAANSLALIPIDGTERVFVNVVSASGARYVSGEYEWWSKGDGAMLDNLMDDAEPQECTSGDTATQ</sequence>
<feature type="chain" id="PRO_5037610337" evidence="5">
    <location>
        <begin position="22"/>
        <end position="120"/>
    </location>
</feature>
<gene>
    <name evidence="7" type="ORF">H4P12_11170</name>
</gene>
<dbReference type="InterPro" id="IPR036328">
    <property type="entry name" value="MliC_sf"/>
</dbReference>
<evidence type="ECO:0000313" key="8">
    <source>
        <dbReference type="Proteomes" id="UP000608594"/>
    </source>
</evidence>
<comment type="caution">
    <text evidence="7">The sequence shown here is derived from an EMBL/GenBank/DDBJ whole genome shotgun (WGS) entry which is preliminary data.</text>
</comment>
<dbReference type="AlphaFoldDB" id="A0A926GHU2"/>
<proteinExistence type="predicted"/>
<reference evidence="7" key="1">
    <citation type="submission" date="2020-08" db="EMBL/GenBank/DDBJ databases">
        <title>Paracoccus amoyensis sp. nov., isolated from the surface seawater at coast of Xiamen, Fujian.</title>
        <authorList>
            <person name="Lyu L."/>
        </authorList>
    </citation>
    <scope>NUCLEOTIDE SEQUENCE</scope>
    <source>
        <strain evidence="7">11-3</strain>
    </source>
</reference>
<keyword evidence="8" id="KW-1185">Reference proteome</keyword>
<evidence type="ECO:0000256" key="3">
    <source>
        <dbReference type="ARBA" id="ARBA00023139"/>
    </source>
</evidence>
<dbReference type="Pfam" id="PF09864">
    <property type="entry name" value="MliC"/>
    <property type="match status" value="1"/>
</dbReference>
<keyword evidence="4" id="KW-0449">Lipoprotein</keyword>